<gene>
    <name evidence="2" type="ORF">ASJ30_11445</name>
</gene>
<evidence type="ECO:0000256" key="1">
    <source>
        <dbReference type="SAM" id="MobiDB-lite"/>
    </source>
</evidence>
<protein>
    <recommendedName>
        <fullName evidence="4">VWA domain-containing protein</fullName>
    </recommendedName>
</protein>
<accession>A0A1L3MIB4</accession>
<dbReference type="PIRSF" id="PIRSF010256">
    <property type="entry name" value="CoxE_vWa"/>
    <property type="match status" value="1"/>
</dbReference>
<dbReference type="RefSeq" id="WP_072625218.1">
    <property type="nucleotide sequence ID" value="NZ_CP013290.1"/>
</dbReference>
<dbReference type="EMBL" id="CP013290">
    <property type="protein sequence ID" value="APH02062.1"/>
    <property type="molecule type" value="Genomic_DNA"/>
</dbReference>
<dbReference type="InterPro" id="IPR008912">
    <property type="entry name" value="Uncharacterised_CoxE"/>
</dbReference>
<dbReference type="SUPFAM" id="SSF53300">
    <property type="entry name" value="vWA-like"/>
    <property type="match status" value="1"/>
</dbReference>
<proteinExistence type="predicted"/>
<dbReference type="Pfam" id="PF05762">
    <property type="entry name" value="VWA_CoxE"/>
    <property type="match status" value="1"/>
</dbReference>
<feature type="region of interest" description="Disordered" evidence="1">
    <location>
        <begin position="167"/>
        <end position="208"/>
    </location>
</feature>
<evidence type="ECO:0000313" key="3">
    <source>
        <dbReference type="Proteomes" id="UP000182938"/>
    </source>
</evidence>
<feature type="compositionally biased region" description="Gly residues" evidence="1">
    <location>
        <begin position="170"/>
        <end position="197"/>
    </location>
</feature>
<organism evidence="2 3">
    <name type="scientific">Janibacter indicus</name>
    <dbReference type="NCBI Taxonomy" id="857417"/>
    <lineage>
        <taxon>Bacteria</taxon>
        <taxon>Bacillati</taxon>
        <taxon>Actinomycetota</taxon>
        <taxon>Actinomycetes</taxon>
        <taxon>Micrococcales</taxon>
        <taxon>Intrasporangiaceae</taxon>
        <taxon>Janibacter</taxon>
    </lineage>
</organism>
<dbReference type="KEGG" id="jte:ASJ30_11445"/>
<dbReference type="Proteomes" id="UP000182938">
    <property type="component" value="Chromosome"/>
</dbReference>
<dbReference type="InterPro" id="IPR036465">
    <property type="entry name" value="vWFA_dom_sf"/>
</dbReference>
<sequence length="495" mass="53654">MPSPDPLGERLVDLARALRRHGVTVGTSEVADAASAATALGLDDRERLGTGLAATMMRRSADRAVFDQLFDIHFPPAVGHRTGDAADLAPTDTAGARERAAAIREELVEALARGDQQELDRLAARAVSELGRLANESSTGGWSANQAIERLAPQTAIAAALQRARDAGDVTGGSGEGSGGSGEGSGGATGSGGGGAGSAWRPEQLSDRYDRDEIRRRVGAFRRKVETESARRNAEVRGRDRISRYGVRDPLERKDFLLTGKTEAAELHAVIAPLSRKLAAKLAARQRRQSRGTIDIRRTLRAAMSTGGVPVRPAYKRRTRSRADIVLLCDMSGSVAGFSRFTMLLLQSLAGVFRRVRFIGFVNTCDDITDLVREAQVGEDISERVAREAQMTRWHGSSDYGAAFEDAVEHHLDAIGPRSTVLILGDARTNGTDPRIDRLRILVSQARYAAWLNPEAERMWDTGDSVASRYGEVVDMHEVRNIEQLRQFVSRLPVG</sequence>
<name>A0A1L3MIB4_9MICO</name>
<evidence type="ECO:0008006" key="4">
    <source>
        <dbReference type="Google" id="ProtNLM"/>
    </source>
</evidence>
<evidence type="ECO:0000313" key="2">
    <source>
        <dbReference type="EMBL" id="APH02062.1"/>
    </source>
</evidence>
<dbReference type="PANTHER" id="PTHR39338:SF5">
    <property type="entry name" value="BLR6139 PROTEIN"/>
    <property type="match status" value="1"/>
</dbReference>
<keyword evidence="3" id="KW-1185">Reference proteome</keyword>
<dbReference type="AlphaFoldDB" id="A0A1L3MIB4"/>
<dbReference type="PANTHER" id="PTHR39338">
    <property type="entry name" value="BLL5662 PROTEIN-RELATED"/>
    <property type="match status" value="1"/>
</dbReference>
<dbReference type="InterPro" id="IPR011195">
    <property type="entry name" value="UCP010256"/>
</dbReference>
<reference evidence="2 3" key="1">
    <citation type="submission" date="2015-11" db="EMBL/GenBank/DDBJ databases">
        <authorList>
            <person name="Zhang Y."/>
            <person name="Guo Z."/>
        </authorList>
    </citation>
    <scope>NUCLEOTIDE SEQUENCE [LARGE SCALE GENOMIC DNA]</scope>
    <source>
        <strain evidence="2 3">YFY001</strain>
    </source>
</reference>